<keyword evidence="1" id="KW-1133">Transmembrane helix</keyword>
<keyword evidence="1" id="KW-0812">Transmembrane</keyword>
<comment type="caution">
    <text evidence="2">The sequence shown here is derived from an EMBL/GenBank/DDBJ whole genome shotgun (WGS) entry which is preliminary data.</text>
</comment>
<reference evidence="2 3" key="2">
    <citation type="submission" date="2013-03" db="EMBL/GenBank/DDBJ databases">
        <title>Diversity in Clostridium botulinum.</title>
        <authorList>
            <person name="Timme R.E."/>
            <person name="Allard M."/>
            <person name="Luo Y."/>
            <person name="Strain E."/>
            <person name="Gonzalez-Escalona N."/>
            <person name="Brown E."/>
        </authorList>
    </citation>
    <scope>NUCLEOTIDE SEQUENCE [LARGE SCALE GENOMIC DNA]</scope>
    <source>
        <strain evidence="2 3">CFSAN001627</strain>
    </source>
</reference>
<evidence type="ECO:0000313" key="3">
    <source>
        <dbReference type="Proteomes" id="UP000011944"/>
    </source>
</evidence>
<dbReference type="EMBL" id="AMXI01000472">
    <property type="protein sequence ID" value="EKN42210.1"/>
    <property type="molecule type" value="Genomic_DNA"/>
</dbReference>
<accession>M1ZY76</accession>
<organism evidence="2 3">
    <name type="scientific">Clostridium botulinum CFSAN001627</name>
    <dbReference type="NCBI Taxonomy" id="1232189"/>
    <lineage>
        <taxon>Bacteria</taxon>
        <taxon>Bacillati</taxon>
        <taxon>Bacillota</taxon>
        <taxon>Clostridia</taxon>
        <taxon>Eubacteriales</taxon>
        <taxon>Clostridiaceae</taxon>
        <taxon>Clostridium</taxon>
    </lineage>
</organism>
<evidence type="ECO:0000256" key="1">
    <source>
        <dbReference type="SAM" id="Phobius"/>
    </source>
</evidence>
<dbReference type="AlphaFoldDB" id="M1ZY76"/>
<dbReference type="Proteomes" id="UP000011944">
    <property type="component" value="Unassembled WGS sequence"/>
</dbReference>
<evidence type="ECO:0000313" key="2">
    <source>
        <dbReference type="EMBL" id="EKN42210.1"/>
    </source>
</evidence>
<gene>
    <name evidence="2" type="ORF">CFSAN001627_08262</name>
</gene>
<feature type="transmembrane region" description="Helical" evidence="1">
    <location>
        <begin position="26"/>
        <end position="46"/>
    </location>
</feature>
<name>M1ZY76_CLOBO</name>
<keyword evidence="1" id="KW-0472">Membrane</keyword>
<proteinExistence type="predicted"/>
<protein>
    <submittedName>
        <fullName evidence="2">Uncharacterized protein</fullName>
    </submittedName>
</protein>
<reference evidence="2 3" key="1">
    <citation type="submission" date="2012-10" db="EMBL/GenBank/DDBJ databases">
        <authorList>
            <person name="Strain E.A."/>
            <person name="Brown E."/>
            <person name="Allard M.W."/>
            <person name="Gonzalez-Escalona N."/>
            <person name="Timme R."/>
        </authorList>
    </citation>
    <scope>NUCLEOTIDE SEQUENCE [LARGE SCALE GENOMIC DNA]</scope>
    <source>
        <strain evidence="2 3">CFSAN001627</strain>
    </source>
</reference>
<sequence length="70" mass="7964">MALNTPALPIPSSGFNINGKFNFSGLSFNIFSIFSFVYEIGVFILFSIKNYRYSIYHCICLLSFYGLITM</sequence>